<sequence>MTFKVVSGLGLAFVVPIALVRQSRPTCSDLSAYSSIICELEGRTRCVVRCMCQLSTSCGEMDQLNQIHNRRM</sequence>
<accession>A0A0C3QHS2</accession>
<feature type="signal peptide" evidence="1">
    <location>
        <begin position="1"/>
        <end position="22"/>
    </location>
</feature>
<name>A0A0C3QHS2_9AGAM</name>
<feature type="chain" id="PRO_5002168435" description="Extracellular membrane protein CFEM domain-containing protein" evidence="1">
    <location>
        <begin position="23"/>
        <end position="72"/>
    </location>
</feature>
<gene>
    <name evidence="2" type="ORF">M407DRAFT_241809</name>
</gene>
<dbReference type="AlphaFoldDB" id="A0A0C3QHS2"/>
<evidence type="ECO:0008006" key="4">
    <source>
        <dbReference type="Google" id="ProtNLM"/>
    </source>
</evidence>
<dbReference type="EMBL" id="KN822963">
    <property type="protein sequence ID" value="KIO31460.1"/>
    <property type="molecule type" value="Genomic_DNA"/>
</dbReference>
<protein>
    <recommendedName>
        <fullName evidence="4">Extracellular membrane protein CFEM domain-containing protein</fullName>
    </recommendedName>
</protein>
<evidence type="ECO:0000313" key="3">
    <source>
        <dbReference type="Proteomes" id="UP000054248"/>
    </source>
</evidence>
<proteinExistence type="predicted"/>
<dbReference type="HOGENOM" id="CLU_2724072_0_0_1"/>
<reference evidence="2 3" key="1">
    <citation type="submission" date="2014-04" db="EMBL/GenBank/DDBJ databases">
        <authorList>
            <consortium name="DOE Joint Genome Institute"/>
            <person name="Kuo A."/>
            <person name="Girlanda M."/>
            <person name="Perotto S."/>
            <person name="Kohler A."/>
            <person name="Nagy L.G."/>
            <person name="Floudas D."/>
            <person name="Copeland A."/>
            <person name="Barry K.W."/>
            <person name="Cichocki N."/>
            <person name="Veneault-Fourrey C."/>
            <person name="LaButti K."/>
            <person name="Lindquist E.A."/>
            <person name="Lipzen A."/>
            <person name="Lundell T."/>
            <person name="Morin E."/>
            <person name="Murat C."/>
            <person name="Sun H."/>
            <person name="Tunlid A."/>
            <person name="Henrissat B."/>
            <person name="Grigoriev I.V."/>
            <person name="Hibbett D.S."/>
            <person name="Martin F."/>
            <person name="Nordberg H.P."/>
            <person name="Cantor M.N."/>
            <person name="Hua S.X."/>
        </authorList>
    </citation>
    <scope>NUCLEOTIDE SEQUENCE [LARGE SCALE GENOMIC DNA]</scope>
    <source>
        <strain evidence="2 3">MUT 4182</strain>
    </source>
</reference>
<reference evidence="3" key="2">
    <citation type="submission" date="2015-01" db="EMBL/GenBank/DDBJ databases">
        <title>Evolutionary Origins and Diversification of the Mycorrhizal Mutualists.</title>
        <authorList>
            <consortium name="DOE Joint Genome Institute"/>
            <consortium name="Mycorrhizal Genomics Consortium"/>
            <person name="Kohler A."/>
            <person name="Kuo A."/>
            <person name="Nagy L.G."/>
            <person name="Floudas D."/>
            <person name="Copeland A."/>
            <person name="Barry K.W."/>
            <person name="Cichocki N."/>
            <person name="Veneault-Fourrey C."/>
            <person name="LaButti K."/>
            <person name="Lindquist E.A."/>
            <person name="Lipzen A."/>
            <person name="Lundell T."/>
            <person name="Morin E."/>
            <person name="Murat C."/>
            <person name="Riley R."/>
            <person name="Ohm R."/>
            <person name="Sun H."/>
            <person name="Tunlid A."/>
            <person name="Henrissat B."/>
            <person name="Grigoriev I.V."/>
            <person name="Hibbett D.S."/>
            <person name="Martin F."/>
        </authorList>
    </citation>
    <scope>NUCLEOTIDE SEQUENCE [LARGE SCALE GENOMIC DNA]</scope>
    <source>
        <strain evidence="3">MUT 4182</strain>
    </source>
</reference>
<keyword evidence="1" id="KW-0732">Signal</keyword>
<evidence type="ECO:0000256" key="1">
    <source>
        <dbReference type="SAM" id="SignalP"/>
    </source>
</evidence>
<evidence type="ECO:0000313" key="2">
    <source>
        <dbReference type="EMBL" id="KIO31460.1"/>
    </source>
</evidence>
<organism evidence="2 3">
    <name type="scientific">Tulasnella calospora MUT 4182</name>
    <dbReference type="NCBI Taxonomy" id="1051891"/>
    <lineage>
        <taxon>Eukaryota</taxon>
        <taxon>Fungi</taxon>
        <taxon>Dikarya</taxon>
        <taxon>Basidiomycota</taxon>
        <taxon>Agaricomycotina</taxon>
        <taxon>Agaricomycetes</taxon>
        <taxon>Cantharellales</taxon>
        <taxon>Tulasnellaceae</taxon>
        <taxon>Tulasnella</taxon>
    </lineage>
</organism>
<keyword evidence="3" id="KW-1185">Reference proteome</keyword>
<dbReference type="Proteomes" id="UP000054248">
    <property type="component" value="Unassembled WGS sequence"/>
</dbReference>